<comment type="caution">
    <text evidence="1">The sequence shown here is derived from an EMBL/GenBank/DDBJ whole genome shotgun (WGS) entry which is preliminary data.</text>
</comment>
<dbReference type="EMBL" id="JAGSOG010000443">
    <property type="protein sequence ID" value="MBR7839413.1"/>
    <property type="molecule type" value="Genomic_DNA"/>
</dbReference>
<dbReference type="Proteomes" id="UP000675781">
    <property type="component" value="Unassembled WGS sequence"/>
</dbReference>
<accession>A0A941IVI3</accession>
<keyword evidence="2" id="KW-1185">Reference proteome</keyword>
<name>A0A941IVI3_9ACTN</name>
<proteinExistence type="predicted"/>
<dbReference type="RefSeq" id="WP_212533850.1">
    <property type="nucleotide sequence ID" value="NZ_JAGSOG010000443.1"/>
</dbReference>
<gene>
    <name evidence="1" type="ORF">KDL01_39505</name>
</gene>
<organism evidence="1 2">
    <name type="scientific">Actinospica durhamensis</name>
    <dbReference type="NCBI Taxonomy" id="1508375"/>
    <lineage>
        <taxon>Bacteria</taxon>
        <taxon>Bacillati</taxon>
        <taxon>Actinomycetota</taxon>
        <taxon>Actinomycetes</taxon>
        <taxon>Catenulisporales</taxon>
        <taxon>Actinospicaceae</taxon>
        <taxon>Actinospica</taxon>
    </lineage>
</organism>
<evidence type="ECO:0000313" key="2">
    <source>
        <dbReference type="Proteomes" id="UP000675781"/>
    </source>
</evidence>
<protein>
    <submittedName>
        <fullName evidence="1">Uncharacterized protein</fullName>
    </submittedName>
</protein>
<reference evidence="1" key="1">
    <citation type="submission" date="2021-04" db="EMBL/GenBank/DDBJ databases">
        <title>Genome based classification of Actinospica acidithermotolerans sp. nov., an actinobacterium isolated from an Indonesian hot spring.</title>
        <authorList>
            <person name="Kusuma A.B."/>
            <person name="Putra K.E."/>
            <person name="Nafisah S."/>
            <person name="Loh J."/>
            <person name="Nouioui I."/>
            <person name="Goodfellow M."/>
        </authorList>
    </citation>
    <scope>NUCLEOTIDE SEQUENCE</scope>
    <source>
        <strain evidence="1">CSCA 57</strain>
    </source>
</reference>
<dbReference type="AlphaFoldDB" id="A0A941IVI3"/>
<evidence type="ECO:0000313" key="1">
    <source>
        <dbReference type="EMBL" id="MBR7839413.1"/>
    </source>
</evidence>
<sequence>MNIDISLAVLLTLATVVTVRWAGHHLGHALIAFLSGLFVATTPAGPVIRHAVERIAAALVEAGRARASVFPAHGVPRGPHGFATTR</sequence>